<organism evidence="2 3">
    <name type="scientific">Ensete ventricosum</name>
    <name type="common">Abyssinian banana</name>
    <name type="synonym">Musa ensete</name>
    <dbReference type="NCBI Taxonomy" id="4639"/>
    <lineage>
        <taxon>Eukaryota</taxon>
        <taxon>Viridiplantae</taxon>
        <taxon>Streptophyta</taxon>
        <taxon>Embryophyta</taxon>
        <taxon>Tracheophyta</taxon>
        <taxon>Spermatophyta</taxon>
        <taxon>Magnoliopsida</taxon>
        <taxon>Liliopsida</taxon>
        <taxon>Zingiberales</taxon>
        <taxon>Musaceae</taxon>
        <taxon>Ensete</taxon>
    </lineage>
</organism>
<dbReference type="AlphaFoldDB" id="A0A427ANY3"/>
<comment type="caution">
    <text evidence="2">The sequence shown here is derived from an EMBL/GenBank/DDBJ whole genome shotgun (WGS) entry which is preliminary data.</text>
</comment>
<sequence length="87" mass="9931">MVEISIVTARNRSTGWYQPSCGEGRSVEGEGRRMRRRSKKTENRENLDTSTVTARYWAVLAWLSLGCGEGRRSIEGEGRRKKKEKAL</sequence>
<dbReference type="EMBL" id="AMZH03001803">
    <property type="protein sequence ID" value="RRT77930.1"/>
    <property type="molecule type" value="Genomic_DNA"/>
</dbReference>
<name>A0A427ANY3_ENSVE</name>
<evidence type="ECO:0000313" key="2">
    <source>
        <dbReference type="EMBL" id="RRT77930.1"/>
    </source>
</evidence>
<evidence type="ECO:0000313" key="3">
    <source>
        <dbReference type="Proteomes" id="UP000287651"/>
    </source>
</evidence>
<evidence type="ECO:0000256" key="1">
    <source>
        <dbReference type="SAM" id="MobiDB-lite"/>
    </source>
</evidence>
<accession>A0A427ANY3</accession>
<proteinExistence type="predicted"/>
<reference evidence="2 3" key="1">
    <citation type="journal article" date="2014" name="Agronomy (Basel)">
        <title>A Draft Genome Sequence for Ensete ventricosum, the Drought-Tolerant Tree Against Hunger.</title>
        <authorList>
            <person name="Harrison J."/>
            <person name="Moore K.A."/>
            <person name="Paszkiewicz K."/>
            <person name="Jones T."/>
            <person name="Grant M."/>
            <person name="Ambacheew D."/>
            <person name="Muzemil S."/>
            <person name="Studholme D.J."/>
        </authorList>
    </citation>
    <scope>NUCLEOTIDE SEQUENCE [LARGE SCALE GENOMIC DNA]</scope>
</reference>
<protein>
    <submittedName>
        <fullName evidence="2">Uncharacterized protein</fullName>
    </submittedName>
</protein>
<gene>
    <name evidence="2" type="ORF">B296_00006399</name>
</gene>
<feature type="region of interest" description="Disordered" evidence="1">
    <location>
        <begin position="17"/>
        <end position="48"/>
    </location>
</feature>
<dbReference type="Proteomes" id="UP000287651">
    <property type="component" value="Unassembled WGS sequence"/>
</dbReference>